<dbReference type="GeneID" id="18242075"/>
<evidence type="ECO:0000259" key="6">
    <source>
        <dbReference type="PROSITE" id="PS51471"/>
    </source>
</evidence>
<dbReference type="STRING" id="684364.F4NUP5"/>
<dbReference type="RefSeq" id="XP_006676312.1">
    <property type="nucleotide sequence ID" value="XM_006676249.1"/>
</dbReference>
<gene>
    <name evidence="8" type="ORF">BATDEDRAFT_85472</name>
</gene>
<evidence type="ECO:0000256" key="5">
    <source>
        <dbReference type="SAM" id="MobiDB-lite"/>
    </source>
</evidence>
<name>F4NUP5_BATDJ</name>
<dbReference type="InterPro" id="IPR032854">
    <property type="entry name" value="ALKBH3"/>
</dbReference>
<evidence type="ECO:0000313" key="8">
    <source>
        <dbReference type="EMBL" id="EGF84033.1"/>
    </source>
</evidence>
<evidence type="ECO:0000256" key="3">
    <source>
        <dbReference type="ARBA" id="ARBA00022833"/>
    </source>
</evidence>
<feature type="domain" description="Fe2OG dioxygenase" evidence="6">
    <location>
        <begin position="266"/>
        <end position="381"/>
    </location>
</feature>
<dbReference type="InterPro" id="IPR027450">
    <property type="entry name" value="AlkB-like"/>
</dbReference>
<dbReference type="InterPro" id="IPR037151">
    <property type="entry name" value="AlkB-like_sf"/>
</dbReference>
<dbReference type="GO" id="GO:0006307">
    <property type="term" value="P:DNA alkylation repair"/>
    <property type="evidence" value="ECO:0007669"/>
    <property type="project" value="InterPro"/>
</dbReference>
<dbReference type="SUPFAM" id="SSF51197">
    <property type="entry name" value="Clavaminate synthase-like"/>
    <property type="match status" value="1"/>
</dbReference>
<reference evidence="8 9" key="1">
    <citation type="submission" date="2009-12" db="EMBL/GenBank/DDBJ databases">
        <title>The draft genome of Batrachochytrium dendrobatidis.</title>
        <authorList>
            <consortium name="US DOE Joint Genome Institute (JGI-PGF)"/>
            <person name="Kuo A."/>
            <person name="Salamov A."/>
            <person name="Schmutz J."/>
            <person name="Lucas S."/>
            <person name="Pitluck S."/>
            <person name="Rosenblum E."/>
            <person name="Stajich J."/>
            <person name="Eisen M."/>
            <person name="Grigoriev I.V."/>
        </authorList>
    </citation>
    <scope>NUCLEOTIDE SEQUENCE [LARGE SCALE GENOMIC DNA]</scope>
    <source>
        <strain evidence="9">JAM81 / FGSC 10211</strain>
    </source>
</reference>
<evidence type="ECO:0000256" key="2">
    <source>
        <dbReference type="ARBA" id="ARBA00022771"/>
    </source>
</evidence>
<dbReference type="GO" id="GO:0008270">
    <property type="term" value="F:zinc ion binding"/>
    <property type="evidence" value="ECO:0007669"/>
    <property type="project" value="UniProtKB-KW"/>
</dbReference>
<evidence type="ECO:0000313" key="9">
    <source>
        <dbReference type="Proteomes" id="UP000007241"/>
    </source>
</evidence>
<keyword evidence="3" id="KW-0862">Zinc</keyword>
<keyword evidence="1" id="KW-0479">Metal-binding</keyword>
<sequence length="438" mass="49761">MHSSSGTASVTAIDEEFDESFARLIERFQDKLSDETVMNVLLECNGQEHEASQRLLKIQSDCLPLQQSRLRSPRNTPLKHRQLLRMTNYFESRSKQSSPSDIPPPMPELTQFNHTSSNHSCKNAMQVLIQNSIKLESEDSDKINSQPPILLTPETLAVHTPCEMFMDILPLSDANALLQQMVVESKTWNPLSVVVVGKLLQSSHNTCLYTDHEILGDMPLYYSGVKSEPRDWLPSMRLAAKIIEEKVNCAYEKRERAALELQGRWVPGIAIANSYHTRHEFTGMHTDRLTYIGPRPVIASLTLGAARVFRVRRLRNTGMPSQTYDILLPHNSLLIMWPPMQECFKHELPPVSESLVRRTGTLISHPLSGDTRINLTFRMVRRDVVEQIPICKCGSPAEMRCVIKKMDARGQYFWICSGGLGPNVIDGTIRQCGFFKWF</sequence>
<dbReference type="GO" id="GO:0051213">
    <property type="term" value="F:dioxygenase activity"/>
    <property type="evidence" value="ECO:0007669"/>
    <property type="project" value="InterPro"/>
</dbReference>
<protein>
    <submittedName>
        <fullName evidence="8">Uncharacterized protein</fullName>
    </submittedName>
</protein>
<feature type="region of interest" description="Disordered" evidence="5">
    <location>
        <begin position="91"/>
        <end position="116"/>
    </location>
</feature>
<dbReference type="Gene3D" id="2.60.120.590">
    <property type="entry name" value="Alpha-ketoglutarate-dependent dioxygenase AlkB-like"/>
    <property type="match status" value="1"/>
</dbReference>
<dbReference type="Proteomes" id="UP000007241">
    <property type="component" value="Unassembled WGS sequence"/>
</dbReference>
<keyword evidence="9" id="KW-1185">Reference proteome</keyword>
<feature type="domain" description="GRF-type" evidence="7">
    <location>
        <begin position="391"/>
        <end position="438"/>
    </location>
</feature>
<dbReference type="InterPro" id="IPR010666">
    <property type="entry name" value="Znf_GRF"/>
</dbReference>
<evidence type="ECO:0000259" key="7">
    <source>
        <dbReference type="PROSITE" id="PS51999"/>
    </source>
</evidence>
<proteinExistence type="predicted"/>
<evidence type="ECO:0000256" key="1">
    <source>
        <dbReference type="ARBA" id="ARBA00022723"/>
    </source>
</evidence>
<keyword evidence="2 4" id="KW-0863">Zinc-finger</keyword>
<evidence type="ECO:0000256" key="4">
    <source>
        <dbReference type="PROSITE-ProRule" id="PRU01343"/>
    </source>
</evidence>
<dbReference type="InterPro" id="IPR005123">
    <property type="entry name" value="Oxoglu/Fe-dep_dioxygenase_dom"/>
</dbReference>
<dbReference type="PROSITE" id="PS51999">
    <property type="entry name" value="ZF_GRF"/>
    <property type="match status" value="1"/>
</dbReference>
<organism evidence="8 9">
    <name type="scientific">Batrachochytrium dendrobatidis (strain JAM81 / FGSC 10211)</name>
    <name type="common">Frog chytrid fungus</name>
    <dbReference type="NCBI Taxonomy" id="684364"/>
    <lineage>
        <taxon>Eukaryota</taxon>
        <taxon>Fungi</taxon>
        <taxon>Fungi incertae sedis</taxon>
        <taxon>Chytridiomycota</taxon>
        <taxon>Chytridiomycota incertae sedis</taxon>
        <taxon>Chytridiomycetes</taxon>
        <taxon>Rhizophydiales</taxon>
        <taxon>Rhizophydiales incertae sedis</taxon>
        <taxon>Batrachochytrium</taxon>
    </lineage>
</organism>
<feature type="compositionally biased region" description="Polar residues" evidence="5">
    <location>
        <begin position="91"/>
        <end position="100"/>
    </location>
</feature>
<dbReference type="InParanoid" id="F4NUP5"/>
<accession>F4NUP5</accession>
<dbReference type="EMBL" id="GL882879">
    <property type="protein sequence ID" value="EGF84033.1"/>
    <property type="molecule type" value="Genomic_DNA"/>
</dbReference>
<dbReference type="Pfam" id="PF06839">
    <property type="entry name" value="Zn_ribbon_GRF"/>
    <property type="match status" value="1"/>
</dbReference>
<dbReference type="OrthoDB" id="545910at2759"/>
<dbReference type="Pfam" id="PF13532">
    <property type="entry name" value="2OG-FeII_Oxy_2"/>
    <property type="match status" value="1"/>
</dbReference>
<dbReference type="PANTHER" id="PTHR31212:SF4">
    <property type="entry name" value="ALPHA-KETOGLUTARATE-DEPENDENT DIOXYGENASE ALKB HOMOLOG 3"/>
    <property type="match status" value="1"/>
</dbReference>
<dbReference type="PANTHER" id="PTHR31212">
    <property type="entry name" value="ALPHA-KETOGLUTARATE-DEPENDENT DIOXYGENASE ALKB HOMOLOG 3"/>
    <property type="match status" value="1"/>
</dbReference>
<dbReference type="HOGENOM" id="CLU_026011_0_0_1"/>
<dbReference type="PROSITE" id="PS51471">
    <property type="entry name" value="FE2OG_OXY"/>
    <property type="match status" value="1"/>
</dbReference>
<dbReference type="FunFam" id="2.60.120.590:FF:000035">
    <property type="entry name" value="AFR741Wp"/>
    <property type="match status" value="1"/>
</dbReference>
<dbReference type="OMA" id="IDPHPLA"/>
<dbReference type="AlphaFoldDB" id="F4NUP5"/>